<dbReference type="InterPro" id="IPR011047">
    <property type="entry name" value="Quinoprotein_ADH-like_sf"/>
</dbReference>
<reference evidence="2 3" key="1">
    <citation type="submission" date="2020-08" db="EMBL/GenBank/DDBJ databases">
        <title>Sequencing the genomes of 1000 actinobacteria strains.</title>
        <authorList>
            <person name="Klenk H.-P."/>
        </authorList>
    </citation>
    <scope>NUCLEOTIDE SEQUENCE [LARGE SCALE GENOMIC DNA]</scope>
    <source>
        <strain evidence="2 3">DSM 43149</strain>
    </source>
</reference>
<keyword evidence="3" id="KW-1185">Reference proteome</keyword>
<dbReference type="EMBL" id="JACHNH010000001">
    <property type="protein sequence ID" value="MBB4759526.1"/>
    <property type="molecule type" value="Genomic_DNA"/>
</dbReference>
<dbReference type="AlphaFoldDB" id="A0A7W7HRP4"/>
<dbReference type="Proteomes" id="UP000578112">
    <property type="component" value="Unassembled WGS sequence"/>
</dbReference>
<sequence length="382" mass="39816">MIRKLPYALAALAVLLAAVVVGWRVLAPAEVLEPAVDPYPVAATLPAGVTGKTTMAPLIVDDRIRVYAADRLVKADAPVEAKTMYTPRWSYRRWPERLTGVVAAGTTVVTRWSDGDLVALDGRTGTLVWRAGGPPADGFEGRTGSAAVWAPPGLHIAGTSVLVTDGRRLIARAVADGAQRWSAELPPGCGDGFVTAGGRYVCGTGAWDVISGGAVRGWPAGPSTATGCDVARSGCAGLRDASGQGWLVGGRLPERAPALDDPAATAAGDLVLTASGGAVTASRAGRELWRRDGAARVLGVRAGKAVLLTPDDRLVIVDAATGAQRAEFPLFVAKERVDAWKPHAWQLTDGFVAIERLRPAAGTDPDEPNHYYTMDPVIIAAL</sequence>
<dbReference type="InterPro" id="IPR002372">
    <property type="entry name" value="PQQ_rpt_dom"/>
</dbReference>
<proteinExistence type="predicted"/>
<organism evidence="2 3">
    <name type="scientific">Actinoplanes digitatis</name>
    <dbReference type="NCBI Taxonomy" id="1868"/>
    <lineage>
        <taxon>Bacteria</taxon>
        <taxon>Bacillati</taxon>
        <taxon>Actinomycetota</taxon>
        <taxon>Actinomycetes</taxon>
        <taxon>Micromonosporales</taxon>
        <taxon>Micromonosporaceae</taxon>
        <taxon>Actinoplanes</taxon>
    </lineage>
</organism>
<evidence type="ECO:0000313" key="2">
    <source>
        <dbReference type="EMBL" id="MBB4759526.1"/>
    </source>
</evidence>
<protein>
    <recommendedName>
        <fullName evidence="1">Pyrrolo-quinoline quinone repeat domain-containing protein</fullName>
    </recommendedName>
</protein>
<dbReference type="SUPFAM" id="SSF50998">
    <property type="entry name" value="Quinoprotein alcohol dehydrogenase-like"/>
    <property type="match status" value="1"/>
</dbReference>
<evidence type="ECO:0000259" key="1">
    <source>
        <dbReference type="Pfam" id="PF13360"/>
    </source>
</evidence>
<dbReference type="Gene3D" id="2.130.10.10">
    <property type="entry name" value="YVTN repeat-like/Quinoprotein amine dehydrogenase"/>
    <property type="match status" value="1"/>
</dbReference>
<gene>
    <name evidence="2" type="ORF">BJ971_000082</name>
</gene>
<feature type="domain" description="Pyrrolo-quinoline quinone repeat" evidence="1">
    <location>
        <begin position="88"/>
        <end position="185"/>
    </location>
</feature>
<accession>A0A7W7HRP4</accession>
<dbReference type="RefSeq" id="WP_184988274.1">
    <property type="nucleotide sequence ID" value="NZ_BOMK01000034.1"/>
</dbReference>
<dbReference type="InterPro" id="IPR015943">
    <property type="entry name" value="WD40/YVTN_repeat-like_dom_sf"/>
</dbReference>
<evidence type="ECO:0000313" key="3">
    <source>
        <dbReference type="Proteomes" id="UP000578112"/>
    </source>
</evidence>
<dbReference type="Pfam" id="PF13360">
    <property type="entry name" value="PQQ_2"/>
    <property type="match status" value="1"/>
</dbReference>
<name>A0A7W7HRP4_9ACTN</name>
<comment type="caution">
    <text evidence="2">The sequence shown here is derived from an EMBL/GenBank/DDBJ whole genome shotgun (WGS) entry which is preliminary data.</text>
</comment>